<dbReference type="InterPro" id="IPR006516">
    <property type="entry name" value="G2P"/>
</dbReference>
<dbReference type="GO" id="GO:0006260">
    <property type="term" value="P:DNA replication"/>
    <property type="evidence" value="ECO:0007669"/>
    <property type="project" value="InterPro"/>
</dbReference>
<comment type="caution">
    <text evidence="2">The sequence shown here is derived from an EMBL/GenBank/DDBJ whole genome shotgun (WGS) entry which is preliminary data.</text>
</comment>
<dbReference type="Proteomes" id="UP000003345">
    <property type="component" value="Unassembled WGS sequence"/>
</dbReference>
<evidence type="ECO:0000313" key="2">
    <source>
        <dbReference type="EMBL" id="EIG23835.1"/>
    </source>
</evidence>
<feature type="domain" description="Replication-associated protein G2P C-terminal" evidence="1">
    <location>
        <begin position="23"/>
        <end position="81"/>
    </location>
</feature>
<organism evidence="2 3">
    <name type="scientific">Haemophilus paraphrohaemolyticus HK411</name>
    <dbReference type="NCBI Taxonomy" id="1095743"/>
    <lineage>
        <taxon>Bacteria</taxon>
        <taxon>Pseudomonadati</taxon>
        <taxon>Pseudomonadota</taxon>
        <taxon>Gammaproteobacteria</taxon>
        <taxon>Pasteurellales</taxon>
        <taxon>Pasteurellaceae</taxon>
        <taxon>Haemophilus</taxon>
    </lineage>
</organism>
<dbReference type="InterPro" id="IPR022688">
    <property type="entry name" value="G2P_C"/>
</dbReference>
<evidence type="ECO:0000313" key="3">
    <source>
        <dbReference type="Proteomes" id="UP000003345"/>
    </source>
</evidence>
<name>I2NDC4_9PAST</name>
<dbReference type="AlphaFoldDB" id="I2NDC4"/>
<dbReference type="NCBIfam" id="TIGR01629">
    <property type="entry name" value="rep_II_X"/>
    <property type="match status" value="1"/>
</dbReference>
<accession>I2NDC4</accession>
<sequence>MQNITLNNGVKIPVLGFGVLLDSMPRNTFWRYEKDLIAIGLTKAQLQNLKSYERHNIIPLMKLVEIDFSCQRPDWYVEPTLEKWGIAA</sequence>
<protein>
    <submittedName>
        <fullName evidence="2">Phage X family protein</fullName>
    </submittedName>
</protein>
<dbReference type="Pfam" id="PF05155">
    <property type="entry name" value="G2P_X_C"/>
    <property type="match status" value="1"/>
</dbReference>
<dbReference type="PATRIC" id="fig|1095743.3.peg.1799"/>
<evidence type="ECO:0000259" key="1">
    <source>
        <dbReference type="Pfam" id="PF05155"/>
    </source>
</evidence>
<gene>
    <name evidence="2" type="ORF">HMPREF1054_0653</name>
</gene>
<proteinExistence type="predicted"/>
<reference evidence="2 3" key="1">
    <citation type="submission" date="2012-04" db="EMBL/GenBank/DDBJ databases">
        <authorList>
            <person name="Harkins D.M."/>
            <person name="Madupu R."/>
            <person name="Durkin A.S."/>
            <person name="Torralba M."/>
            <person name="Methe B."/>
            <person name="Sutton G.G."/>
            <person name="Nelson K.E."/>
        </authorList>
    </citation>
    <scope>NUCLEOTIDE SEQUENCE [LARGE SCALE GENOMIC DNA]</scope>
    <source>
        <strain evidence="2 3">HK411</strain>
    </source>
</reference>
<dbReference type="RefSeq" id="WP_005709998.1">
    <property type="nucleotide sequence ID" value="NZ_AJMU01000074.1"/>
</dbReference>
<dbReference type="EMBL" id="AJMU01000074">
    <property type="protein sequence ID" value="EIG23835.1"/>
    <property type="molecule type" value="Genomic_DNA"/>
</dbReference>